<proteinExistence type="predicted"/>
<sequence>MERNKNITDDCYFCSCVSGYNFKNKKNISYPNLQSTLRTVPYDLEIPVLVIPKNISPDSDSDSADDNFQCDVDNDAPQLFTQMELNDLVRYLGLSKESAENLGSRLKEKKC</sequence>
<keyword evidence="2" id="KW-1185">Reference proteome</keyword>
<dbReference type="Proteomes" id="UP000499080">
    <property type="component" value="Unassembled WGS sequence"/>
</dbReference>
<gene>
    <name evidence="1" type="ORF">AVEN_65075_1</name>
</gene>
<name>A0A4Y2F4T0_ARAVE</name>
<reference evidence="1 2" key="1">
    <citation type="journal article" date="2019" name="Sci. Rep.">
        <title>Orb-weaving spider Araneus ventricosus genome elucidates the spidroin gene catalogue.</title>
        <authorList>
            <person name="Kono N."/>
            <person name="Nakamura H."/>
            <person name="Ohtoshi R."/>
            <person name="Moran D.A.P."/>
            <person name="Shinohara A."/>
            <person name="Yoshida Y."/>
            <person name="Fujiwara M."/>
            <person name="Mori M."/>
            <person name="Tomita M."/>
            <person name="Arakawa K."/>
        </authorList>
    </citation>
    <scope>NUCLEOTIDE SEQUENCE [LARGE SCALE GENOMIC DNA]</scope>
</reference>
<comment type="caution">
    <text evidence="1">The sequence shown here is derived from an EMBL/GenBank/DDBJ whole genome shotgun (WGS) entry which is preliminary data.</text>
</comment>
<dbReference type="AlphaFoldDB" id="A0A4Y2F4T0"/>
<evidence type="ECO:0000313" key="1">
    <source>
        <dbReference type="EMBL" id="GBM36542.1"/>
    </source>
</evidence>
<evidence type="ECO:0000313" key="2">
    <source>
        <dbReference type="Proteomes" id="UP000499080"/>
    </source>
</evidence>
<dbReference type="OrthoDB" id="7890494at2759"/>
<dbReference type="EMBL" id="BGPR01000814">
    <property type="protein sequence ID" value="GBM36542.1"/>
    <property type="molecule type" value="Genomic_DNA"/>
</dbReference>
<organism evidence="1 2">
    <name type="scientific">Araneus ventricosus</name>
    <name type="common">Orbweaver spider</name>
    <name type="synonym">Epeira ventricosa</name>
    <dbReference type="NCBI Taxonomy" id="182803"/>
    <lineage>
        <taxon>Eukaryota</taxon>
        <taxon>Metazoa</taxon>
        <taxon>Ecdysozoa</taxon>
        <taxon>Arthropoda</taxon>
        <taxon>Chelicerata</taxon>
        <taxon>Arachnida</taxon>
        <taxon>Araneae</taxon>
        <taxon>Araneomorphae</taxon>
        <taxon>Entelegynae</taxon>
        <taxon>Araneoidea</taxon>
        <taxon>Araneidae</taxon>
        <taxon>Araneus</taxon>
    </lineage>
</organism>
<protein>
    <submittedName>
        <fullName evidence="1">Uncharacterized protein</fullName>
    </submittedName>
</protein>
<accession>A0A4Y2F4T0</accession>